<evidence type="ECO:0000256" key="1">
    <source>
        <dbReference type="SAM" id="MobiDB-lite"/>
    </source>
</evidence>
<feature type="region of interest" description="Disordered" evidence="1">
    <location>
        <begin position="80"/>
        <end position="105"/>
    </location>
</feature>
<keyword evidence="3" id="KW-1185">Reference proteome</keyword>
<evidence type="ECO:0000313" key="2">
    <source>
        <dbReference type="EMBL" id="GFH15786.1"/>
    </source>
</evidence>
<reference evidence="2 3" key="1">
    <citation type="submission" date="2020-02" db="EMBL/GenBank/DDBJ databases">
        <title>Draft genome sequence of Haematococcus lacustris strain NIES-144.</title>
        <authorList>
            <person name="Morimoto D."/>
            <person name="Nakagawa S."/>
            <person name="Yoshida T."/>
            <person name="Sawayama S."/>
        </authorList>
    </citation>
    <scope>NUCLEOTIDE SEQUENCE [LARGE SCALE GENOMIC DNA]</scope>
    <source>
        <strain evidence="2 3">NIES-144</strain>
    </source>
</reference>
<gene>
    <name evidence="2" type="ORF">HaLaN_12083</name>
</gene>
<feature type="region of interest" description="Disordered" evidence="1">
    <location>
        <begin position="16"/>
        <end position="42"/>
    </location>
</feature>
<name>A0A699Z9A8_HAELA</name>
<sequence length="105" mass="11268">MRQRSCSAAVPLNWAAHPSDHMHPATTAGPSSAAHAGRRGQGSYVGAYSPSMCWHPCLTVVVLQGLFRGLKARCQMHNEGSRHNGRHGGQFGRLQGETQVLAHVS</sequence>
<proteinExistence type="predicted"/>
<protein>
    <submittedName>
        <fullName evidence="2">Uncharacterized protein</fullName>
    </submittedName>
</protein>
<evidence type="ECO:0000313" key="3">
    <source>
        <dbReference type="Proteomes" id="UP000485058"/>
    </source>
</evidence>
<dbReference type="EMBL" id="BLLF01000900">
    <property type="protein sequence ID" value="GFH15786.1"/>
    <property type="molecule type" value="Genomic_DNA"/>
</dbReference>
<accession>A0A699Z9A8</accession>
<dbReference type="Proteomes" id="UP000485058">
    <property type="component" value="Unassembled WGS sequence"/>
</dbReference>
<comment type="caution">
    <text evidence="2">The sequence shown here is derived from an EMBL/GenBank/DDBJ whole genome shotgun (WGS) entry which is preliminary data.</text>
</comment>
<dbReference type="AlphaFoldDB" id="A0A699Z9A8"/>
<organism evidence="2 3">
    <name type="scientific">Haematococcus lacustris</name>
    <name type="common">Green alga</name>
    <name type="synonym">Haematococcus pluvialis</name>
    <dbReference type="NCBI Taxonomy" id="44745"/>
    <lineage>
        <taxon>Eukaryota</taxon>
        <taxon>Viridiplantae</taxon>
        <taxon>Chlorophyta</taxon>
        <taxon>core chlorophytes</taxon>
        <taxon>Chlorophyceae</taxon>
        <taxon>CS clade</taxon>
        <taxon>Chlamydomonadales</taxon>
        <taxon>Haematococcaceae</taxon>
        <taxon>Haematococcus</taxon>
    </lineage>
</organism>